<dbReference type="EMBL" id="AZMM01017612">
    <property type="protein sequence ID" value="ETJ25899.1"/>
    <property type="molecule type" value="Genomic_DNA"/>
</dbReference>
<sequence length="68" mass="8029">DFIISSINLDYLNLDIPYVFVNPVINNDDYIKIISEYTKIFSKRYQIRKNEKNNEDVSAIEIDDLISL</sequence>
<reference evidence="1" key="1">
    <citation type="submission" date="2013-12" db="EMBL/GenBank/DDBJ databases">
        <title>A Varibaculum cambriense genome reconstructed from a premature infant gut community with otherwise low bacterial novelty that shifts toward anaerobic metabolism during the third week of life.</title>
        <authorList>
            <person name="Brown C.T."/>
            <person name="Sharon I."/>
            <person name="Thomas B.C."/>
            <person name="Castelle C.J."/>
            <person name="Morowitz M.J."/>
            <person name="Banfield J.F."/>
        </authorList>
    </citation>
    <scope>NUCLEOTIDE SEQUENCE</scope>
</reference>
<accession>W1XAR1</accession>
<protein>
    <submittedName>
        <fullName evidence="1">PRD protein</fullName>
    </submittedName>
</protein>
<gene>
    <name evidence="1" type="ORF">Q604_UNBC17612G0001</name>
</gene>
<dbReference type="CDD" id="cd00133">
    <property type="entry name" value="PTS_IIB"/>
    <property type="match status" value="1"/>
</dbReference>
<organism evidence="1">
    <name type="scientific">human gut metagenome</name>
    <dbReference type="NCBI Taxonomy" id="408170"/>
    <lineage>
        <taxon>unclassified sequences</taxon>
        <taxon>metagenomes</taxon>
        <taxon>organismal metagenomes</taxon>
    </lineage>
</organism>
<dbReference type="AlphaFoldDB" id="W1XAR1"/>
<comment type="caution">
    <text evidence="1">The sequence shown here is derived from an EMBL/GenBank/DDBJ whole genome shotgun (WGS) entry which is preliminary data.</text>
</comment>
<name>W1XAR1_9ZZZZ</name>
<feature type="non-terminal residue" evidence="1">
    <location>
        <position position="68"/>
    </location>
</feature>
<feature type="non-terminal residue" evidence="1">
    <location>
        <position position="1"/>
    </location>
</feature>
<evidence type="ECO:0000313" key="1">
    <source>
        <dbReference type="EMBL" id="ETJ25899.1"/>
    </source>
</evidence>
<proteinExistence type="predicted"/>